<dbReference type="InterPro" id="IPR036770">
    <property type="entry name" value="Ankyrin_rpt-contain_sf"/>
</dbReference>
<reference evidence="6" key="1">
    <citation type="journal article" date="2023" name="Mol. Phylogenet. Evol.">
        <title>Genome-scale phylogeny and comparative genomics of the fungal order Sordariales.</title>
        <authorList>
            <person name="Hensen N."/>
            <person name="Bonometti L."/>
            <person name="Westerberg I."/>
            <person name="Brannstrom I.O."/>
            <person name="Guillou S."/>
            <person name="Cros-Aarteil S."/>
            <person name="Calhoun S."/>
            <person name="Haridas S."/>
            <person name="Kuo A."/>
            <person name="Mondo S."/>
            <person name="Pangilinan J."/>
            <person name="Riley R."/>
            <person name="LaButti K."/>
            <person name="Andreopoulos B."/>
            <person name="Lipzen A."/>
            <person name="Chen C."/>
            <person name="Yan M."/>
            <person name="Daum C."/>
            <person name="Ng V."/>
            <person name="Clum A."/>
            <person name="Steindorff A."/>
            <person name="Ohm R.A."/>
            <person name="Martin F."/>
            <person name="Silar P."/>
            <person name="Natvig D.O."/>
            <person name="Lalanne C."/>
            <person name="Gautier V."/>
            <person name="Ament-Velasquez S.L."/>
            <person name="Kruys A."/>
            <person name="Hutchinson M.I."/>
            <person name="Powell A.J."/>
            <person name="Barry K."/>
            <person name="Miller A.N."/>
            <person name="Grigoriev I.V."/>
            <person name="Debuchy R."/>
            <person name="Gladieux P."/>
            <person name="Hiltunen Thoren M."/>
            <person name="Johannesson H."/>
        </authorList>
    </citation>
    <scope>NUCLEOTIDE SEQUENCE</scope>
    <source>
        <strain evidence="6">PSN243</strain>
    </source>
</reference>
<feature type="repeat" description="ANK" evidence="3">
    <location>
        <begin position="1104"/>
        <end position="1136"/>
    </location>
</feature>
<organism evidence="6 7">
    <name type="scientific">Podospora aff. communis PSN243</name>
    <dbReference type="NCBI Taxonomy" id="3040156"/>
    <lineage>
        <taxon>Eukaryota</taxon>
        <taxon>Fungi</taxon>
        <taxon>Dikarya</taxon>
        <taxon>Ascomycota</taxon>
        <taxon>Pezizomycotina</taxon>
        <taxon>Sordariomycetes</taxon>
        <taxon>Sordariomycetidae</taxon>
        <taxon>Sordariales</taxon>
        <taxon>Podosporaceae</taxon>
        <taxon>Podospora</taxon>
    </lineage>
</organism>
<dbReference type="InterPro" id="IPR002110">
    <property type="entry name" value="Ankyrin_rpt"/>
</dbReference>
<keyword evidence="2 3" id="KW-0040">ANK repeat</keyword>
<feature type="repeat" description="ANK" evidence="3">
    <location>
        <begin position="1011"/>
        <end position="1043"/>
    </location>
</feature>
<dbReference type="EMBL" id="MU865986">
    <property type="protein sequence ID" value="KAK4443825.1"/>
    <property type="molecule type" value="Genomic_DNA"/>
</dbReference>
<dbReference type="PANTHER" id="PTHR24198:SF165">
    <property type="entry name" value="ANKYRIN REPEAT-CONTAINING PROTEIN-RELATED"/>
    <property type="match status" value="1"/>
</dbReference>
<feature type="repeat" description="ANK" evidence="3">
    <location>
        <begin position="1580"/>
        <end position="1612"/>
    </location>
</feature>
<evidence type="ECO:0000259" key="5">
    <source>
        <dbReference type="Pfam" id="PF24883"/>
    </source>
</evidence>
<protein>
    <submittedName>
        <fullName evidence="6">Ankyrin repeat-containing domain protein</fullName>
    </submittedName>
</protein>
<feature type="repeat" description="ANK" evidence="3">
    <location>
        <begin position="1613"/>
        <end position="1645"/>
    </location>
</feature>
<feature type="repeat" description="ANK" evidence="3">
    <location>
        <begin position="978"/>
        <end position="1010"/>
    </location>
</feature>
<evidence type="ECO:0000256" key="3">
    <source>
        <dbReference type="PROSITE-ProRule" id="PRU00023"/>
    </source>
</evidence>
<dbReference type="Gene3D" id="1.25.40.20">
    <property type="entry name" value="Ankyrin repeat-containing domain"/>
    <property type="match status" value="6"/>
</dbReference>
<evidence type="ECO:0000313" key="6">
    <source>
        <dbReference type="EMBL" id="KAK4443825.1"/>
    </source>
</evidence>
<dbReference type="InterPro" id="IPR056884">
    <property type="entry name" value="NPHP3-like_N"/>
</dbReference>
<gene>
    <name evidence="6" type="ORF">QBC34DRAFT_476414</name>
</gene>
<sequence length="1681" mass="182877">MADAELKNQIASWLSQLDVEQWQSSASAERLATSGSDCILSKPAFNRWSLGATRTNVISATGLPGSGKTACTSAVVSHLRDNVAKVMRDTAIAFLYCGDIKEGELTAHTLLLCLCAQLVRQSTTMTPLLLKLHQEAGSQENGQQKTVTPDIDNIMLVIMALVGNFRRVYICVDALEKCPRAGERPMLLQKLQWMANRGTRLFLTSQTHSLLPGKCKCHDDIDQAFLDISQPLVIQARYTDIISSTRAYLDAIPEAEEVLDKAGCRPDDAVKEAAAESGDMYLMAHLKLQRRIRLERQSINDTGVSGKMRRVSVAPSYRTNHLLDPILGDTWPRRYLALKSLSWLLHAAETMTLNDFVAGLATDLQDTIPLQMWLRRTGRRTAWGYELDFWVRPVDATLHVGETQIQGSTSRAVEVEEGTWLCSDLCRGLVQVDYRQETQEFYVVLTGDVQLSAVTEDREIVFPDAHGRMALVCLRYLRKQIPDSSTRTTNQPREPWAPSKSYAQAHWVKHFKMSRNDGDNLDLTKSAADYLQHLYEVKPCWIEKRTFFGTSPASEYAILVTDNETPVLKAARLGLSSVLKCLLERDCHDVDASSYKRETAMSVAVQAGHTMAVQLLLQHGASMQYRNDSGESLLHLAAEKNDEVMVALLIEYGLDKNTRIARDPDRLEGTALHTAATKGSPEAAEMLLRYGVDMYVEDWQGTAMDEAVGKGNLDMVKLLVRHGHNLSETALSSRHNLLWTAAREGSTSVVEYLLSSRTWIDSLDDSGRVSIIHDAVRKGDVGLIELLLKHLDDPLLPYKYATRGISASSAEGETAVEAAIKAKEIGMAKYLVSQIPSHVPSDNMFSMAAAAFKADEFELAKTSIEKAEPPLTHVRQRCEDTIMGAAVSKTPDRGILELLLQRGMSPLTQDDEGISPLHLALGRPDAVRLLLRHGADINANTSSGATPLHLAATNWKGAMASFHLVLASKPDLAPTASDGSTAFLAAGIAKNFTQAFTLLKHGANVNATDRNGRTILHYAVEHADLSFLKTVLNHGVDIDAFADDVGTALHFASYVGRKEVVKLLLDRGASLNLPLDPLYRHPWRGPVPTKSVPWSRHLCCHMEKGWKPLHSAACAGHTDIINLLILSGSDVSVRANYNEAPIHIAASAAKTDAVRCLVRHGADVNDKSGFGDTPLHFATAAEILISTRAASNAGQCACKLHGEAAQALARADRSSHVECVTALIALGADKAATNKRGVNPMAVALSNGHDDIVNLFLSNNAPTLDSASYIKLLDTCARNLQLYWHTEGKKELVYRTRSPPSASWLERVTRGAPEDYNSSMEWYEVLASACLAGVGPMVNLALSKGAKLRDVLHLKEPVFPRPPPQNPLHHVIIDQRDDILDALLLGPSGVDGKPKAPEDTPASTNPSGANLFSRDAQGRHVIHLACMPLINKEGALTVRPASAPNKERILSTLLTAGGIRLINACTADTTRNTPLHLAAASGQPGLISILLRNGADINIRNGHGQTPLHSAASAWVFAEVVELLLQSGACAAATDKKGNTPAHLIRDATKAGVEGVRLLVQHYHSGGTPAVPLYAIRNRNGDMPIHMAARRGNWLAMRALMDAGARVGDKGAKGRTALHVAAAKGRWNMVRELVAMGADIQAVDGDGLTAGEVAKKGGHEEVVKLLDRLGNVTGRTRRNFG</sequence>
<dbReference type="Pfam" id="PF00023">
    <property type="entry name" value="Ank"/>
    <property type="match status" value="1"/>
</dbReference>
<proteinExistence type="predicted"/>
<dbReference type="PROSITE" id="PS50088">
    <property type="entry name" value="ANK_REPEAT"/>
    <property type="match status" value="13"/>
</dbReference>
<keyword evidence="1" id="KW-0677">Repeat</keyword>
<dbReference type="Gene3D" id="3.40.50.300">
    <property type="entry name" value="P-loop containing nucleotide triphosphate hydrolases"/>
    <property type="match status" value="1"/>
</dbReference>
<comment type="caution">
    <text evidence="6">The sequence shown here is derived from an EMBL/GenBank/DDBJ whole genome shotgun (WGS) entry which is preliminary data.</text>
</comment>
<dbReference type="InterPro" id="IPR027417">
    <property type="entry name" value="P-loop_NTPase"/>
</dbReference>
<dbReference type="PRINTS" id="PR01415">
    <property type="entry name" value="ANKYRIN"/>
</dbReference>
<reference evidence="6" key="2">
    <citation type="submission" date="2023-05" db="EMBL/GenBank/DDBJ databases">
        <authorList>
            <consortium name="Lawrence Berkeley National Laboratory"/>
            <person name="Steindorff A."/>
            <person name="Hensen N."/>
            <person name="Bonometti L."/>
            <person name="Westerberg I."/>
            <person name="Brannstrom I.O."/>
            <person name="Guillou S."/>
            <person name="Cros-Aarteil S."/>
            <person name="Calhoun S."/>
            <person name="Haridas S."/>
            <person name="Kuo A."/>
            <person name="Mondo S."/>
            <person name="Pangilinan J."/>
            <person name="Riley R."/>
            <person name="Labutti K."/>
            <person name="Andreopoulos B."/>
            <person name="Lipzen A."/>
            <person name="Chen C."/>
            <person name="Yanf M."/>
            <person name="Daum C."/>
            <person name="Ng V."/>
            <person name="Clum A."/>
            <person name="Ohm R."/>
            <person name="Martin F."/>
            <person name="Silar P."/>
            <person name="Natvig D."/>
            <person name="Lalanne C."/>
            <person name="Gautier V."/>
            <person name="Ament-Velasquez S.L."/>
            <person name="Kruys A."/>
            <person name="Hutchinson M.I."/>
            <person name="Powell A.J."/>
            <person name="Barry K."/>
            <person name="Miller A.N."/>
            <person name="Grigoriev I.V."/>
            <person name="Debuchy R."/>
            <person name="Gladieux P."/>
            <person name="Thoren M.H."/>
            <person name="Johannesson H."/>
        </authorList>
    </citation>
    <scope>NUCLEOTIDE SEQUENCE</scope>
    <source>
        <strain evidence="6">PSN243</strain>
    </source>
</reference>
<dbReference type="Pfam" id="PF12796">
    <property type="entry name" value="Ank_2"/>
    <property type="match status" value="7"/>
</dbReference>
<feature type="repeat" description="ANK" evidence="3">
    <location>
        <begin position="1503"/>
        <end position="1536"/>
    </location>
</feature>
<dbReference type="Proteomes" id="UP001321760">
    <property type="component" value="Unassembled WGS sequence"/>
</dbReference>
<evidence type="ECO:0000256" key="4">
    <source>
        <dbReference type="SAM" id="MobiDB-lite"/>
    </source>
</evidence>
<evidence type="ECO:0000313" key="7">
    <source>
        <dbReference type="Proteomes" id="UP001321760"/>
    </source>
</evidence>
<feature type="repeat" description="ANK" evidence="3">
    <location>
        <begin position="1137"/>
        <end position="1169"/>
    </location>
</feature>
<feature type="repeat" description="ANK" evidence="3">
    <location>
        <begin position="1470"/>
        <end position="1502"/>
    </location>
</feature>
<evidence type="ECO:0000256" key="2">
    <source>
        <dbReference type="ARBA" id="ARBA00023043"/>
    </source>
</evidence>
<feature type="repeat" description="ANK" evidence="3">
    <location>
        <begin position="629"/>
        <end position="661"/>
    </location>
</feature>
<name>A0AAV9G9B2_9PEZI</name>
<keyword evidence="7" id="KW-1185">Reference proteome</keyword>
<dbReference type="PANTHER" id="PTHR24198">
    <property type="entry name" value="ANKYRIN REPEAT AND PROTEIN KINASE DOMAIN-CONTAINING PROTEIN"/>
    <property type="match status" value="1"/>
</dbReference>
<dbReference type="SUPFAM" id="SSF48403">
    <property type="entry name" value="Ankyrin repeat"/>
    <property type="match status" value="3"/>
</dbReference>
<evidence type="ECO:0000256" key="1">
    <source>
        <dbReference type="ARBA" id="ARBA00022737"/>
    </source>
</evidence>
<accession>A0AAV9G9B2</accession>
<dbReference type="PROSITE" id="PS50297">
    <property type="entry name" value="ANK_REP_REGION"/>
    <property type="match status" value="11"/>
</dbReference>
<feature type="repeat" description="ANK" evidence="3">
    <location>
        <begin position="912"/>
        <end position="942"/>
    </location>
</feature>
<dbReference type="Pfam" id="PF24883">
    <property type="entry name" value="NPHP3_N"/>
    <property type="match status" value="1"/>
</dbReference>
<feature type="repeat" description="ANK" evidence="3">
    <location>
        <begin position="667"/>
        <end position="699"/>
    </location>
</feature>
<feature type="domain" description="Nephrocystin 3-like N-terminal" evidence="5">
    <location>
        <begin position="38"/>
        <end position="205"/>
    </location>
</feature>
<feature type="repeat" description="ANK" evidence="3">
    <location>
        <begin position="596"/>
        <end position="628"/>
    </location>
</feature>
<feature type="region of interest" description="Disordered" evidence="4">
    <location>
        <begin position="1388"/>
        <end position="1407"/>
    </location>
</feature>
<dbReference type="SMART" id="SM00248">
    <property type="entry name" value="ANK"/>
    <property type="match status" value="24"/>
</dbReference>
<feature type="repeat" description="ANK" evidence="3">
    <location>
        <begin position="1044"/>
        <end position="1076"/>
    </location>
</feature>